<evidence type="ECO:0000313" key="2">
    <source>
        <dbReference type="Proteomes" id="UP001595773"/>
    </source>
</evidence>
<reference evidence="2" key="1">
    <citation type="journal article" date="2019" name="Int. J. Syst. Evol. Microbiol.">
        <title>The Global Catalogue of Microorganisms (GCM) 10K type strain sequencing project: providing services to taxonomists for standard genome sequencing and annotation.</title>
        <authorList>
            <consortium name="The Broad Institute Genomics Platform"/>
            <consortium name="The Broad Institute Genome Sequencing Center for Infectious Disease"/>
            <person name="Wu L."/>
            <person name="Ma J."/>
        </authorList>
    </citation>
    <scope>NUCLEOTIDE SEQUENCE [LARGE SCALE GENOMIC DNA]</scope>
    <source>
        <strain evidence="2">CGMCC 1.10698</strain>
    </source>
</reference>
<dbReference type="EMBL" id="JBHSCQ010000006">
    <property type="protein sequence ID" value="MFC4265170.1"/>
    <property type="molecule type" value="Genomic_DNA"/>
</dbReference>
<evidence type="ECO:0000313" key="1">
    <source>
        <dbReference type="EMBL" id="MFC4265170.1"/>
    </source>
</evidence>
<sequence>MSSWFGLAAFVVATVAIPAAVLATRYWGNRRACPEMEIHATPLLPKNARPGLLEVTYGDIPLDEPHLVPVTLRNSGPRDLSSGMLDGGRSITVKFDQTFCGLTAVHGGIETRSPAIGASAVVSVGPGVLKCGESWSFSAVTTGPGDVTVGAPRIITDVQAAVPAEKAASRSHCT</sequence>
<gene>
    <name evidence="1" type="ORF">ACFOW9_06115</name>
</gene>
<dbReference type="Proteomes" id="UP001595773">
    <property type="component" value="Unassembled WGS sequence"/>
</dbReference>
<name>A0ABV8QY48_9MICC</name>
<organism evidence="1 2">
    <name type="scientific">Arthrobacter cryoconiti</name>
    <dbReference type="NCBI Taxonomy" id="748907"/>
    <lineage>
        <taxon>Bacteria</taxon>
        <taxon>Bacillati</taxon>
        <taxon>Actinomycetota</taxon>
        <taxon>Actinomycetes</taxon>
        <taxon>Micrococcales</taxon>
        <taxon>Micrococcaceae</taxon>
        <taxon>Arthrobacter</taxon>
    </lineage>
</organism>
<keyword evidence="2" id="KW-1185">Reference proteome</keyword>
<protein>
    <submittedName>
        <fullName evidence="1">Uncharacterized protein</fullName>
    </submittedName>
</protein>
<dbReference type="RefSeq" id="WP_230067202.1">
    <property type="nucleotide sequence ID" value="NZ_BAABLL010000003.1"/>
</dbReference>
<accession>A0ABV8QY48</accession>
<comment type="caution">
    <text evidence="1">The sequence shown here is derived from an EMBL/GenBank/DDBJ whole genome shotgun (WGS) entry which is preliminary data.</text>
</comment>
<proteinExistence type="predicted"/>